<evidence type="ECO:0000313" key="3">
    <source>
        <dbReference type="Proteomes" id="UP001499942"/>
    </source>
</evidence>
<dbReference type="Proteomes" id="UP001499942">
    <property type="component" value="Unassembled WGS sequence"/>
</dbReference>
<dbReference type="SUPFAM" id="SSF51905">
    <property type="entry name" value="FAD/NAD(P)-binding domain"/>
    <property type="match status" value="1"/>
</dbReference>
<evidence type="ECO:0000259" key="1">
    <source>
        <dbReference type="Pfam" id="PF01494"/>
    </source>
</evidence>
<gene>
    <name evidence="2" type="ORF">GCM10010393_51010</name>
</gene>
<accession>A0ABP6A7I1</accession>
<feature type="domain" description="FAD-binding" evidence="1">
    <location>
        <begin position="10"/>
        <end position="313"/>
    </location>
</feature>
<dbReference type="PANTHER" id="PTHR10835">
    <property type="entry name" value="SQUALENE MONOOXYGENASE"/>
    <property type="match status" value="1"/>
</dbReference>
<dbReference type="PRINTS" id="PR00420">
    <property type="entry name" value="RNGMNOXGNASE"/>
</dbReference>
<protein>
    <recommendedName>
        <fullName evidence="1">FAD-binding domain-containing protein</fullName>
    </recommendedName>
</protein>
<dbReference type="InterPro" id="IPR036188">
    <property type="entry name" value="FAD/NAD-bd_sf"/>
</dbReference>
<dbReference type="Gene3D" id="3.50.50.60">
    <property type="entry name" value="FAD/NAD(P)-binding domain"/>
    <property type="match status" value="1"/>
</dbReference>
<sequence length="448" mass="48052">MTRPRTADAAEVVVIGAGPAGCACALAFARRGARVTVLEAGRSSPRRLAGEWVQPAGVEALRRIGVDLVDHAGGTPNRGFVMHPGDGTAPIALPYPEGGAVSLSHARLTEVLRHAVTEHPGIELTAGVRALEADPYGTVRTSRGTVRGRLVVGADGRSSVVRASLARTEPGGGLAPKVPLSHMAGLALDDVPLPAEQYGHIMLGGPGPALAYRLDERTVRLCLDVPLARPDPRELRSYLWHGYADALPAPLRPAMAAQLEAGRVRWAANHFRRRTFYGRGRCALVGDAAGHTHPLVASGLSAAFLDAECLARSAGVAAYARERTLQCWTSDRLGASIHRILTEHTPATRALRRAMFAMWRGDTGKRDRSLRLLAMTENRNRTFAAAFLDVLTRAVSSSAHHAVTTGRWEELAQEIAGYLTWLEWLGGPRAGIPPKQYGRRPLMTFLGP</sequence>
<evidence type="ECO:0000313" key="2">
    <source>
        <dbReference type="EMBL" id="GAA2511912.1"/>
    </source>
</evidence>
<dbReference type="PROSITE" id="PS51257">
    <property type="entry name" value="PROKAR_LIPOPROTEIN"/>
    <property type="match status" value="1"/>
</dbReference>
<dbReference type="PANTHER" id="PTHR10835:SF0">
    <property type="entry name" value="SQUALENE MONOOXYGENASE"/>
    <property type="match status" value="1"/>
</dbReference>
<keyword evidence="3" id="KW-1185">Reference proteome</keyword>
<reference evidence="3" key="1">
    <citation type="journal article" date="2019" name="Int. J. Syst. Evol. Microbiol.">
        <title>The Global Catalogue of Microorganisms (GCM) 10K type strain sequencing project: providing services to taxonomists for standard genome sequencing and annotation.</title>
        <authorList>
            <consortium name="The Broad Institute Genomics Platform"/>
            <consortium name="The Broad Institute Genome Sequencing Center for Infectious Disease"/>
            <person name="Wu L."/>
            <person name="Ma J."/>
        </authorList>
    </citation>
    <scope>NUCLEOTIDE SEQUENCE [LARGE SCALE GENOMIC DNA]</scope>
    <source>
        <strain evidence="3">JCM 5062</strain>
    </source>
</reference>
<dbReference type="InterPro" id="IPR040125">
    <property type="entry name" value="Squalene_monox"/>
</dbReference>
<dbReference type="InterPro" id="IPR002938">
    <property type="entry name" value="FAD-bd"/>
</dbReference>
<proteinExistence type="predicted"/>
<comment type="caution">
    <text evidence="2">The sequence shown here is derived from an EMBL/GenBank/DDBJ whole genome shotgun (WGS) entry which is preliminary data.</text>
</comment>
<dbReference type="EMBL" id="BAAASR010000030">
    <property type="protein sequence ID" value="GAA2511912.1"/>
    <property type="molecule type" value="Genomic_DNA"/>
</dbReference>
<name>A0ABP6A7I1_9ACTN</name>
<organism evidence="2 3">
    <name type="scientific">Streptomyces gobitricini</name>
    <dbReference type="NCBI Taxonomy" id="68211"/>
    <lineage>
        <taxon>Bacteria</taxon>
        <taxon>Bacillati</taxon>
        <taxon>Actinomycetota</taxon>
        <taxon>Actinomycetes</taxon>
        <taxon>Kitasatosporales</taxon>
        <taxon>Streptomycetaceae</taxon>
        <taxon>Streptomyces</taxon>
    </lineage>
</organism>
<dbReference type="RefSeq" id="WP_344365383.1">
    <property type="nucleotide sequence ID" value="NZ_BAAASR010000030.1"/>
</dbReference>
<dbReference type="Pfam" id="PF01494">
    <property type="entry name" value="FAD_binding_3"/>
    <property type="match status" value="1"/>
</dbReference>